<gene>
    <name evidence="2" type="ORF">LCGC14_2247820</name>
</gene>
<feature type="non-terminal residue" evidence="2">
    <location>
        <position position="1"/>
    </location>
</feature>
<accession>A0A0F9DQX5</accession>
<dbReference type="PROSITE" id="PS01124">
    <property type="entry name" value="HTH_ARAC_FAMILY_2"/>
    <property type="match status" value="1"/>
</dbReference>
<organism evidence="2">
    <name type="scientific">marine sediment metagenome</name>
    <dbReference type="NCBI Taxonomy" id="412755"/>
    <lineage>
        <taxon>unclassified sequences</taxon>
        <taxon>metagenomes</taxon>
        <taxon>ecological metagenomes</taxon>
    </lineage>
</organism>
<feature type="domain" description="HTH araC/xylS-type" evidence="1">
    <location>
        <begin position="6"/>
        <end position="106"/>
    </location>
</feature>
<reference evidence="2" key="1">
    <citation type="journal article" date="2015" name="Nature">
        <title>Complex archaea that bridge the gap between prokaryotes and eukaryotes.</title>
        <authorList>
            <person name="Spang A."/>
            <person name="Saw J.H."/>
            <person name="Jorgensen S.L."/>
            <person name="Zaremba-Niedzwiedzka K."/>
            <person name="Martijn J."/>
            <person name="Lind A.E."/>
            <person name="van Eijk R."/>
            <person name="Schleper C."/>
            <person name="Guy L."/>
            <person name="Ettema T.J."/>
        </authorList>
    </citation>
    <scope>NUCLEOTIDE SEQUENCE</scope>
</reference>
<comment type="caution">
    <text evidence="2">The sequence shown here is derived from an EMBL/GenBank/DDBJ whole genome shotgun (WGS) entry which is preliminary data.</text>
</comment>
<dbReference type="GO" id="GO:0043565">
    <property type="term" value="F:sequence-specific DNA binding"/>
    <property type="evidence" value="ECO:0007669"/>
    <property type="project" value="InterPro"/>
</dbReference>
<sequence length="107" mass="12075">ATGRAAKAVLTRSKELDGDAWQTLPQLAEALDAQHPLAATLLRRAVIRHTLTYGKSKRYRHAARHLLECQASDALITDYEGFASHATFVDTLRRKHARKPAFWQKLQ</sequence>
<dbReference type="EMBL" id="LAZR01030577">
    <property type="protein sequence ID" value="KKL56196.1"/>
    <property type="molecule type" value="Genomic_DNA"/>
</dbReference>
<evidence type="ECO:0000313" key="2">
    <source>
        <dbReference type="EMBL" id="KKL56196.1"/>
    </source>
</evidence>
<dbReference type="AlphaFoldDB" id="A0A0F9DQX5"/>
<dbReference type="GO" id="GO:0003700">
    <property type="term" value="F:DNA-binding transcription factor activity"/>
    <property type="evidence" value="ECO:0007669"/>
    <property type="project" value="InterPro"/>
</dbReference>
<dbReference type="Pfam" id="PF21810">
    <property type="entry name" value="DUF6880"/>
    <property type="match status" value="1"/>
</dbReference>
<proteinExistence type="predicted"/>
<evidence type="ECO:0000259" key="1">
    <source>
        <dbReference type="PROSITE" id="PS01124"/>
    </source>
</evidence>
<name>A0A0F9DQX5_9ZZZZ</name>
<dbReference type="InterPro" id="IPR018060">
    <property type="entry name" value="HTH_AraC"/>
</dbReference>
<protein>
    <recommendedName>
        <fullName evidence="1">HTH araC/xylS-type domain-containing protein</fullName>
    </recommendedName>
</protein>
<dbReference type="InterPro" id="IPR049245">
    <property type="entry name" value="DUF6880"/>
</dbReference>